<dbReference type="VEuPathDB" id="TrichDB:TRFO_35815"/>
<comment type="caution">
    <text evidence="4">The sequence shown here is derived from an EMBL/GenBank/DDBJ whole genome shotgun (WGS) entry which is preliminary data.</text>
</comment>
<keyword evidence="2" id="KW-0472">Membrane</keyword>
<sequence length="347" mass="41011">MLDLMTFCFTLLPVITREIIHHVFTSSGRNYNYTTLFFPGIFQYSALKHDYVAVSALVVKVVFYSHYLQSKLVHLNETQEILSQIVYKCNQKIYHDICHIQNISMTFRQKNLEMAYFLCVIRTNLRQKNYFNHNKVVIFYVNYYIQVEFQPMVFSQINIILFLVLGGFFLPMLYGFSFCVSIGSIVLLPFAIGNLKLLVFSLWPDEERLKKTNPTINDLTIFEILWIIFGGFESALMHCIIAVFFAITIIGIPFAHIHLRFARLALFPRFFNPPKNLRFLFTWDPLEWGRKESKKKSKKHHRARRYSDSDSDYCYSSSSTPTPTYHHRHRKHSHKRKHYDYTSESSA</sequence>
<keyword evidence="2" id="KW-0812">Transmembrane</keyword>
<evidence type="ECO:0000256" key="2">
    <source>
        <dbReference type="SAM" id="Phobius"/>
    </source>
</evidence>
<gene>
    <name evidence="4" type="ORF">TRFO_35815</name>
</gene>
<feature type="compositionally biased region" description="Basic residues" evidence="1">
    <location>
        <begin position="294"/>
        <end position="304"/>
    </location>
</feature>
<dbReference type="Pfam" id="PF03733">
    <property type="entry name" value="YccF"/>
    <property type="match status" value="1"/>
</dbReference>
<name>A0A1J4JFG0_9EUKA</name>
<evidence type="ECO:0000256" key="1">
    <source>
        <dbReference type="SAM" id="MobiDB-lite"/>
    </source>
</evidence>
<dbReference type="PANTHER" id="PTHR42903">
    <property type="entry name" value="INNER MEMBRANE PROTEIN YCCF"/>
    <property type="match status" value="1"/>
</dbReference>
<keyword evidence="2" id="KW-1133">Transmembrane helix</keyword>
<evidence type="ECO:0000313" key="5">
    <source>
        <dbReference type="Proteomes" id="UP000179807"/>
    </source>
</evidence>
<dbReference type="AlphaFoldDB" id="A0A1J4JFG0"/>
<dbReference type="EMBL" id="MLAK01001088">
    <property type="protein sequence ID" value="OHS97882.1"/>
    <property type="molecule type" value="Genomic_DNA"/>
</dbReference>
<feature type="domain" description="Inner membrane component" evidence="3">
    <location>
        <begin position="223"/>
        <end position="268"/>
    </location>
</feature>
<feature type="transmembrane region" description="Helical" evidence="2">
    <location>
        <begin position="153"/>
        <end position="173"/>
    </location>
</feature>
<feature type="transmembrane region" description="Helical" evidence="2">
    <location>
        <begin position="224"/>
        <end position="254"/>
    </location>
</feature>
<dbReference type="RefSeq" id="XP_068351019.1">
    <property type="nucleotide sequence ID" value="XM_068510473.1"/>
</dbReference>
<organism evidence="4 5">
    <name type="scientific">Tritrichomonas foetus</name>
    <dbReference type="NCBI Taxonomy" id="1144522"/>
    <lineage>
        <taxon>Eukaryota</taxon>
        <taxon>Metamonada</taxon>
        <taxon>Parabasalia</taxon>
        <taxon>Tritrichomonadida</taxon>
        <taxon>Tritrichomonadidae</taxon>
        <taxon>Tritrichomonas</taxon>
    </lineage>
</organism>
<feature type="region of interest" description="Disordered" evidence="1">
    <location>
        <begin position="294"/>
        <end position="347"/>
    </location>
</feature>
<dbReference type="InterPro" id="IPR005185">
    <property type="entry name" value="YccF"/>
</dbReference>
<proteinExistence type="predicted"/>
<evidence type="ECO:0000313" key="4">
    <source>
        <dbReference type="EMBL" id="OHS97882.1"/>
    </source>
</evidence>
<dbReference type="Proteomes" id="UP000179807">
    <property type="component" value="Unassembled WGS sequence"/>
</dbReference>
<dbReference type="GeneID" id="94845177"/>
<accession>A0A1J4JFG0</accession>
<dbReference type="PANTHER" id="PTHR42903:SF1">
    <property type="entry name" value="INNER MEMBRANE PROTEIN YCCF"/>
    <property type="match status" value="1"/>
</dbReference>
<protein>
    <recommendedName>
        <fullName evidence="3">Inner membrane component domain-containing protein</fullName>
    </recommendedName>
</protein>
<evidence type="ECO:0000259" key="3">
    <source>
        <dbReference type="Pfam" id="PF03733"/>
    </source>
</evidence>
<reference evidence="4" key="1">
    <citation type="submission" date="2016-10" db="EMBL/GenBank/DDBJ databases">
        <authorList>
            <person name="Benchimol M."/>
            <person name="Almeida L.G."/>
            <person name="Vasconcelos A.T."/>
            <person name="Perreira-Neves A."/>
            <person name="Rosa I.A."/>
            <person name="Tasca T."/>
            <person name="Bogo M.R."/>
            <person name="de Souza W."/>
        </authorList>
    </citation>
    <scope>NUCLEOTIDE SEQUENCE [LARGE SCALE GENOMIC DNA]</scope>
    <source>
        <strain evidence="4">K</strain>
    </source>
</reference>
<dbReference type="GO" id="GO:0005886">
    <property type="term" value="C:plasma membrane"/>
    <property type="evidence" value="ECO:0007669"/>
    <property type="project" value="TreeGrafter"/>
</dbReference>
<dbReference type="InterPro" id="IPR052937">
    <property type="entry name" value="Inner_membrane_protein"/>
</dbReference>
<feature type="compositionally biased region" description="Basic residues" evidence="1">
    <location>
        <begin position="325"/>
        <end position="338"/>
    </location>
</feature>
<keyword evidence="5" id="KW-1185">Reference proteome</keyword>
<feature type="transmembrane region" description="Helical" evidence="2">
    <location>
        <begin position="185"/>
        <end position="204"/>
    </location>
</feature>